<organism evidence="2 3">
    <name type="scientific">Flavobacterium rivuli WB 3.3-2 = DSM 21788</name>
    <dbReference type="NCBI Taxonomy" id="1121895"/>
    <lineage>
        <taxon>Bacteria</taxon>
        <taxon>Pseudomonadati</taxon>
        <taxon>Bacteroidota</taxon>
        <taxon>Flavobacteriia</taxon>
        <taxon>Flavobacteriales</taxon>
        <taxon>Flavobacteriaceae</taxon>
        <taxon>Flavobacterium</taxon>
    </lineage>
</organism>
<name>A0A0A2M808_9FLAO</name>
<dbReference type="AlphaFoldDB" id="A0A0A2M808"/>
<dbReference type="OrthoDB" id="1426482at2"/>
<sequence length="285" mass="32618">MENTEKQQIADRLRDYVGTYDSQNKAANSLKDVSAATVSHMINGKWDLIKNEMWRNVSAQIGGNYTQVWQIAETTAGKLLNGILTDAQTHSNVFAAIGKAGLCKTSTMKMFAKRPNAYRLQCSEFWNRKYFLVELLKVMGFDSSGLTIPEMMQEVVKRLMSKKTPLIMLDEFDKVTDQVLYFFITIYNELEDHCGIMLCATDHLRKRILKGVALNKKGYNEIYSRIGRKFIELPDLNYTDVVNVCAANGVEDRKLIKEVWEDCDGDLRRVKRKIHALKNQKPNGD</sequence>
<dbReference type="EMBL" id="JRLX01000001">
    <property type="protein sequence ID" value="KGO88414.1"/>
    <property type="molecule type" value="Genomic_DNA"/>
</dbReference>
<evidence type="ECO:0000313" key="3">
    <source>
        <dbReference type="Proteomes" id="UP000030152"/>
    </source>
</evidence>
<proteinExistence type="predicted"/>
<evidence type="ECO:0000313" key="2">
    <source>
        <dbReference type="EMBL" id="KGO88414.1"/>
    </source>
</evidence>
<dbReference type="eggNOG" id="COG2842">
    <property type="taxonomic scope" value="Bacteria"/>
</dbReference>
<dbReference type="RefSeq" id="WP_020211420.1">
    <property type="nucleotide sequence ID" value="NZ_JRLX01000001.1"/>
</dbReference>
<evidence type="ECO:0000259" key="1">
    <source>
        <dbReference type="Pfam" id="PF13401"/>
    </source>
</evidence>
<feature type="domain" description="ORC1/DEAH AAA+ ATPase" evidence="1">
    <location>
        <begin position="90"/>
        <end position="208"/>
    </location>
</feature>
<reference evidence="2 3" key="1">
    <citation type="submission" date="2013-09" db="EMBL/GenBank/DDBJ databases">
        <authorList>
            <person name="Zeng Z."/>
            <person name="Chen C."/>
        </authorList>
    </citation>
    <scope>NUCLEOTIDE SEQUENCE [LARGE SCALE GENOMIC DNA]</scope>
    <source>
        <strain evidence="2 3">WB 3.3-2</strain>
    </source>
</reference>
<dbReference type="InterPro" id="IPR049945">
    <property type="entry name" value="AAA_22"/>
</dbReference>
<dbReference type="GO" id="GO:0016887">
    <property type="term" value="F:ATP hydrolysis activity"/>
    <property type="evidence" value="ECO:0007669"/>
    <property type="project" value="InterPro"/>
</dbReference>
<dbReference type="STRING" id="1121895.GCA_000378485_00294"/>
<gene>
    <name evidence="2" type="ORF">Q765_00425</name>
</gene>
<dbReference type="InterPro" id="IPR027417">
    <property type="entry name" value="P-loop_NTPase"/>
</dbReference>
<dbReference type="Proteomes" id="UP000030152">
    <property type="component" value="Unassembled WGS sequence"/>
</dbReference>
<accession>A0A0A2M808</accession>
<protein>
    <submittedName>
        <fullName evidence="2">ATPase</fullName>
    </submittedName>
</protein>
<comment type="caution">
    <text evidence="2">The sequence shown here is derived from an EMBL/GenBank/DDBJ whole genome shotgun (WGS) entry which is preliminary data.</text>
</comment>
<dbReference type="SUPFAM" id="SSF52540">
    <property type="entry name" value="P-loop containing nucleoside triphosphate hydrolases"/>
    <property type="match status" value="1"/>
</dbReference>
<dbReference type="Gene3D" id="3.40.50.300">
    <property type="entry name" value="P-loop containing nucleotide triphosphate hydrolases"/>
    <property type="match status" value="1"/>
</dbReference>
<dbReference type="Pfam" id="PF13401">
    <property type="entry name" value="AAA_22"/>
    <property type="match status" value="1"/>
</dbReference>
<keyword evidence="3" id="KW-1185">Reference proteome</keyword>